<dbReference type="GO" id="GO:0035861">
    <property type="term" value="C:site of double-strand break"/>
    <property type="evidence" value="ECO:0007669"/>
    <property type="project" value="TreeGrafter"/>
</dbReference>
<keyword evidence="2" id="KW-1185">Reference proteome</keyword>
<name>A0A9C6WDY5_DROAB</name>
<evidence type="ECO:0000313" key="2">
    <source>
        <dbReference type="Proteomes" id="UP000515160"/>
    </source>
</evidence>
<dbReference type="InterPro" id="IPR052709">
    <property type="entry name" value="Transposase-MT_Hybrid"/>
</dbReference>
<proteinExistence type="predicted"/>
<dbReference type="GO" id="GO:0044547">
    <property type="term" value="F:DNA topoisomerase binding"/>
    <property type="evidence" value="ECO:0007669"/>
    <property type="project" value="TreeGrafter"/>
</dbReference>
<accession>A0A9C6WDY5</accession>
<dbReference type="OrthoDB" id="7988156at2759"/>
<dbReference type="GO" id="GO:0000793">
    <property type="term" value="C:condensed chromosome"/>
    <property type="evidence" value="ECO:0007669"/>
    <property type="project" value="TreeGrafter"/>
</dbReference>
<dbReference type="GO" id="GO:0015074">
    <property type="term" value="P:DNA integration"/>
    <property type="evidence" value="ECO:0007669"/>
    <property type="project" value="TreeGrafter"/>
</dbReference>
<dbReference type="AlphaFoldDB" id="A0A9C6WDY5"/>
<dbReference type="RefSeq" id="XP_051859544.1">
    <property type="nucleotide sequence ID" value="XM_052003584.1"/>
</dbReference>
<gene>
    <name evidence="3" type="primary">LOC127565408</name>
</gene>
<dbReference type="GO" id="GO:0000014">
    <property type="term" value="F:single-stranded DNA endodeoxyribonuclease activity"/>
    <property type="evidence" value="ECO:0007669"/>
    <property type="project" value="TreeGrafter"/>
</dbReference>
<evidence type="ECO:0000313" key="3">
    <source>
        <dbReference type="RefSeq" id="XP_051859544.1"/>
    </source>
</evidence>
<organism evidence="2 3">
    <name type="scientific">Drosophila albomicans</name>
    <name type="common">Fruit fly</name>
    <dbReference type="NCBI Taxonomy" id="7291"/>
    <lineage>
        <taxon>Eukaryota</taxon>
        <taxon>Metazoa</taxon>
        <taxon>Ecdysozoa</taxon>
        <taxon>Arthropoda</taxon>
        <taxon>Hexapoda</taxon>
        <taxon>Insecta</taxon>
        <taxon>Pterygota</taxon>
        <taxon>Neoptera</taxon>
        <taxon>Endopterygota</taxon>
        <taxon>Diptera</taxon>
        <taxon>Brachycera</taxon>
        <taxon>Muscomorpha</taxon>
        <taxon>Ephydroidea</taxon>
        <taxon>Drosophilidae</taxon>
        <taxon>Drosophila</taxon>
    </lineage>
</organism>
<feature type="region of interest" description="Disordered" evidence="1">
    <location>
        <begin position="1"/>
        <end position="30"/>
    </location>
</feature>
<feature type="compositionally biased region" description="Basic and acidic residues" evidence="1">
    <location>
        <begin position="12"/>
        <end position="27"/>
    </location>
</feature>
<dbReference type="GO" id="GO:0003697">
    <property type="term" value="F:single-stranded DNA binding"/>
    <property type="evidence" value="ECO:0007669"/>
    <property type="project" value="TreeGrafter"/>
</dbReference>
<dbReference type="Proteomes" id="UP000515160">
    <property type="component" value="Chromosome 3"/>
</dbReference>
<dbReference type="PANTHER" id="PTHR46060:SF2">
    <property type="entry name" value="HISTONE-LYSINE N-METHYLTRANSFERASE SETMAR"/>
    <property type="match status" value="1"/>
</dbReference>
<evidence type="ECO:0000256" key="1">
    <source>
        <dbReference type="SAM" id="MobiDB-lite"/>
    </source>
</evidence>
<dbReference type="Gene3D" id="3.30.420.10">
    <property type="entry name" value="Ribonuclease H-like superfamily/Ribonuclease H"/>
    <property type="match status" value="1"/>
</dbReference>
<dbReference type="GO" id="GO:0031297">
    <property type="term" value="P:replication fork processing"/>
    <property type="evidence" value="ECO:0007669"/>
    <property type="project" value="TreeGrafter"/>
</dbReference>
<sequence length="165" mass="18365">MAPQGMANEQEESAKGREQKAANEERKHKTGAVTVADAVDVWVPHDLTQKNIFDRMDACESLLNRNKIDPILKRMVTGDEKWITYDNVKRKQLWSKSGEAAQTVAKPGLTARKVICVFGGISRESSTMSCSPMAKRSIRTCTGPLECSTHAEESIFDQQRPNCLP</sequence>
<dbReference type="GO" id="GO:0042800">
    <property type="term" value="F:histone H3K4 methyltransferase activity"/>
    <property type="evidence" value="ECO:0007669"/>
    <property type="project" value="TreeGrafter"/>
</dbReference>
<dbReference type="GO" id="GO:0005634">
    <property type="term" value="C:nucleus"/>
    <property type="evidence" value="ECO:0007669"/>
    <property type="project" value="TreeGrafter"/>
</dbReference>
<dbReference type="PANTHER" id="PTHR46060">
    <property type="entry name" value="MARINER MOS1 TRANSPOSASE-LIKE PROTEIN"/>
    <property type="match status" value="1"/>
</dbReference>
<dbReference type="GO" id="GO:0044774">
    <property type="term" value="P:mitotic DNA integrity checkpoint signaling"/>
    <property type="evidence" value="ECO:0007669"/>
    <property type="project" value="TreeGrafter"/>
</dbReference>
<dbReference type="GO" id="GO:0000729">
    <property type="term" value="P:DNA double-strand break processing"/>
    <property type="evidence" value="ECO:0007669"/>
    <property type="project" value="TreeGrafter"/>
</dbReference>
<dbReference type="InterPro" id="IPR036397">
    <property type="entry name" value="RNaseH_sf"/>
</dbReference>
<dbReference type="GO" id="GO:0003690">
    <property type="term" value="F:double-stranded DNA binding"/>
    <property type="evidence" value="ECO:0007669"/>
    <property type="project" value="TreeGrafter"/>
</dbReference>
<dbReference type="GeneID" id="127565408"/>
<dbReference type="GO" id="GO:0046975">
    <property type="term" value="F:histone H3K36 methyltransferase activity"/>
    <property type="evidence" value="ECO:0007669"/>
    <property type="project" value="TreeGrafter"/>
</dbReference>
<dbReference type="GO" id="GO:0006303">
    <property type="term" value="P:double-strand break repair via nonhomologous end joining"/>
    <property type="evidence" value="ECO:0007669"/>
    <property type="project" value="TreeGrafter"/>
</dbReference>
<reference evidence="3" key="1">
    <citation type="submission" date="2025-08" db="UniProtKB">
        <authorList>
            <consortium name="RefSeq"/>
        </authorList>
    </citation>
    <scope>IDENTIFICATION</scope>
    <source>
        <strain evidence="3">15112-1751.03</strain>
        <tissue evidence="3">Whole Adult</tissue>
    </source>
</reference>
<protein>
    <submittedName>
        <fullName evidence="3">Uncharacterized protein LOC127565408</fullName>
    </submittedName>
</protein>